<feature type="compositionally biased region" description="Polar residues" evidence="1">
    <location>
        <begin position="439"/>
        <end position="449"/>
    </location>
</feature>
<feature type="compositionally biased region" description="Low complexity" evidence="1">
    <location>
        <begin position="737"/>
        <end position="749"/>
    </location>
</feature>
<feature type="compositionally biased region" description="Basic and acidic residues" evidence="1">
    <location>
        <begin position="301"/>
        <end position="312"/>
    </location>
</feature>
<feature type="compositionally biased region" description="Polar residues" evidence="1">
    <location>
        <begin position="332"/>
        <end position="360"/>
    </location>
</feature>
<evidence type="ECO:0000313" key="3">
    <source>
        <dbReference type="EMBL" id="KAF2899514.1"/>
    </source>
</evidence>
<evidence type="ECO:0000313" key="4">
    <source>
        <dbReference type="Proteomes" id="UP000801492"/>
    </source>
</evidence>
<feature type="region of interest" description="Disordered" evidence="1">
    <location>
        <begin position="231"/>
        <end position="449"/>
    </location>
</feature>
<dbReference type="Pfam" id="PF13926">
    <property type="entry name" value="DUF4211"/>
    <property type="match status" value="1"/>
</dbReference>
<feature type="compositionally biased region" description="Low complexity" evidence="1">
    <location>
        <begin position="488"/>
        <end position="499"/>
    </location>
</feature>
<feature type="compositionally biased region" description="Polar residues" evidence="1">
    <location>
        <begin position="500"/>
        <end position="515"/>
    </location>
</feature>
<dbReference type="EMBL" id="VTPC01002770">
    <property type="protein sequence ID" value="KAF2899514.1"/>
    <property type="molecule type" value="Genomic_DNA"/>
</dbReference>
<feature type="compositionally biased region" description="Polar residues" evidence="1">
    <location>
        <begin position="276"/>
        <end position="289"/>
    </location>
</feature>
<organism evidence="3 4">
    <name type="scientific">Ignelater luminosus</name>
    <name type="common">Cucubano</name>
    <name type="synonym">Pyrophorus luminosus</name>
    <dbReference type="NCBI Taxonomy" id="2038154"/>
    <lineage>
        <taxon>Eukaryota</taxon>
        <taxon>Metazoa</taxon>
        <taxon>Ecdysozoa</taxon>
        <taxon>Arthropoda</taxon>
        <taxon>Hexapoda</taxon>
        <taxon>Insecta</taxon>
        <taxon>Pterygota</taxon>
        <taxon>Neoptera</taxon>
        <taxon>Endopterygota</taxon>
        <taxon>Coleoptera</taxon>
        <taxon>Polyphaga</taxon>
        <taxon>Elateriformia</taxon>
        <taxon>Elateroidea</taxon>
        <taxon>Elateridae</taxon>
        <taxon>Agrypninae</taxon>
        <taxon>Pyrophorini</taxon>
        <taxon>Ignelater</taxon>
    </lineage>
</organism>
<feature type="region of interest" description="Disordered" evidence="1">
    <location>
        <begin position="470"/>
        <end position="525"/>
    </location>
</feature>
<feature type="compositionally biased region" description="Polar residues" evidence="1">
    <location>
        <begin position="471"/>
        <end position="482"/>
    </location>
</feature>
<dbReference type="InterPro" id="IPR025451">
    <property type="entry name" value="DUF4211"/>
</dbReference>
<feature type="domain" description="DUF4211" evidence="2">
    <location>
        <begin position="1169"/>
        <end position="1289"/>
    </location>
</feature>
<feature type="compositionally biased region" description="Low complexity" evidence="1">
    <location>
        <begin position="411"/>
        <end position="429"/>
    </location>
</feature>
<evidence type="ECO:0000259" key="2">
    <source>
        <dbReference type="Pfam" id="PF13926"/>
    </source>
</evidence>
<dbReference type="Proteomes" id="UP000801492">
    <property type="component" value="Unassembled WGS sequence"/>
</dbReference>
<feature type="region of interest" description="Disordered" evidence="1">
    <location>
        <begin position="699"/>
        <end position="720"/>
    </location>
</feature>
<feature type="compositionally biased region" description="Low complexity" evidence="1">
    <location>
        <begin position="703"/>
        <end position="717"/>
    </location>
</feature>
<protein>
    <recommendedName>
        <fullName evidence="2">DUF4211 domain-containing protein</fullName>
    </recommendedName>
</protein>
<feature type="region of interest" description="Disordered" evidence="1">
    <location>
        <begin position="574"/>
        <end position="600"/>
    </location>
</feature>
<comment type="caution">
    <text evidence="3">The sequence shown here is derived from an EMBL/GenBank/DDBJ whole genome shotgun (WGS) entry which is preliminary data.</text>
</comment>
<dbReference type="OrthoDB" id="21499at2759"/>
<reference evidence="3" key="1">
    <citation type="submission" date="2019-08" db="EMBL/GenBank/DDBJ databases">
        <title>The genome of the North American firefly Photinus pyralis.</title>
        <authorList>
            <consortium name="Photinus pyralis genome working group"/>
            <person name="Fallon T.R."/>
            <person name="Sander Lower S.E."/>
            <person name="Weng J.-K."/>
        </authorList>
    </citation>
    <scope>NUCLEOTIDE SEQUENCE</scope>
    <source>
        <strain evidence="3">TRF0915ILg1</strain>
        <tissue evidence="3">Whole body</tissue>
    </source>
</reference>
<dbReference type="PANTHER" id="PTHR14689:SF0">
    <property type="entry name" value="COILED-COIL DOMAIN-CONTAINING PROTEIN 82"/>
    <property type="match status" value="1"/>
</dbReference>
<evidence type="ECO:0000256" key="1">
    <source>
        <dbReference type="SAM" id="MobiDB-lite"/>
    </source>
</evidence>
<name>A0A8K0D5B2_IGNLU</name>
<feature type="compositionally biased region" description="Polar residues" evidence="1">
    <location>
        <begin position="804"/>
        <end position="822"/>
    </location>
</feature>
<accession>A0A8K0D5B2</accession>
<dbReference type="PANTHER" id="PTHR14689">
    <property type="entry name" value="PHORBOL-ESTER_DAG-TYPE DOMAIN-CONTAINING PROTEIN"/>
    <property type="match status" value="1"/>
</dbReference>
<keyword evidence="4" id="KW-1185">Reference proteome</keyword>
<feature type="compositionally biased region" description="Acidic residues" evidence="1">
    <location>
        <begin position="862"/>
        <end position="872"/>
    </location>
</feature>
<feature type="compositionally biased region" description="Acidic residues" evidence="1">
    <location>
        <begin position="957"/>
        <end position="971"/>
    </location>
</feature>
<gene>
    <name evidence="3" type="ORF">ILUMI_06649</name>
</gene>
<dbReference type="GO" id="GO:0005634">
    <property type="term" value="C:nucleus"/>
    <property type="evidence" value="ECO:0007669"/>
    <property type="project" value="TreeGrafter"/>
</dbReference>
<sequence>MDPVGPWSAYASYNRLAGVQATAAGGELHHHLTPSGPTAAPPTTTTQLLSGGFLSPPPVGYEAVFSPLFHHAGTKPPAHYVTQVTQHRQALAQAQAAAASKQTSDGEYHQAQAFFEQGTSAWQQNSPFGILPHESVVPSTTSSKTASYENFNAHFAAAQSLNHLNSQLAAASVKNSTARAQSPQVSNASAKSSAAQPNSGTFFQVPATFAGTDTSNNNKSFVTTNSSNLQQSCIVSSPPNTPASKEYRVPQAPPRTVFLSSPTPARPGEKPFATPPTKQAQPQIQTKAQTKIYPELSNQSDRPRQTQAEENHSQSSPISFSIMDAPGRLNYAGSNSSAKRPQFQHSTNYRHYQPGNNTDSEFQRPKSGSEYSNSNGPDCNVVVPRRPSPLQAHSQASPLGHAPSPAYPMYNSPMNSISSPQQNSNNQVTPPSPLDVSVSRPNSQTNNVAYPSVITRALNSEKTFPERYERANQQNTQPNQNCWEERQAQQQQQRKFQAQSNTPVSNYNSANNIDVPSNRGEQQRAATLGGVTDRQQTYFESSHQVPLQDLSSCRGDPMSIVKNLQQQSCQVQQTEIKQEIKAPSKRRKSSDKPNPTVNEIPAPAMTEYFTGRIPPPAHSSTANQQQQNGAYFDFDRWNLPPPPSKIFGTQAIHQQHQGLMVPHPHSHHPPPPLPYFAPLHFAPHPAEFASSVELAPLSTYNEQPSQPSSSSQFTQQDDQPKVVVPNIEEELNFLSEGTTTGTRVSSTATQPSSAIIRPPPIPNQVNKPDKPSGPGAGFMNSYLKFLQGERDSSPPPPSRGGRKQTWSRAKPVQQTETKQESNGVVATPPPPAPPTRLSQGDPQDDPRYFPLPKERKKNCFDSSDDGFSSDDDLFMKKVAPIVKADAPKEKSARKGRPPKAGGPTERKRAKQAALLLKQKEEHENKVIPDPPQRRESTKRAAKEKSNFKQLMAKQTGDEDLEEPPEFVDSDSDPAWTPQARDDVEEELPLKRGRKPKHAGRKRGSRNLITAAAQGAGIQEIDGYASDTLSGQNKKQKTTTANKQVNKQHNVAPTLEDNIAAAVTQQNNTVANANDDNSFKPGEFVVIKSELNQEWPAIWRVDGKTLLQKYEPFEQNGQTLYRNISTYTSWTPESKKQYISVPVRYKSQGHLETIVEFLRNELIIIDNEFLEKAMKESEVYQDNFEVYIQTLISQALDSNFLTEIFQEQDEYFLTNVKTIDDITDNRKHKMLNLLRWPNPVQIAVTTWPCFNIIRELSASDTQLRPCAACLKTGVAVRVLMYGQPYNSTTLEGCQPNPQTIEKDFLMCRICATRVELFNKITHQKYLMYIECAKRVAEKRTTDPHKDTTCILNELLADENWLTQLFNEVRTSWAEVDSLEHSYRVKNSTVQ</sequence>
<feature type="region of interest" description="Disordered" evidence="1">
    <location>
        <begin position="734"/>
        <end position="1005"/>
    </location>
</feature>
<feature type="compositionally biased region" description="Basic residues" evidence="1">
    <location>
        <begin position="990"/>
        <end position="1004"/>
    </location>
</feature>
<proteinExistence type="predicted"/>
<feature type="compositionally biased region" description="Basic and acidic residues" evidence="1">
    <location>
        <begin position="917"/>
        <end position="946"/>
    </location>
</feature>